<keyword evidence="2" id="KW-1185">Reference proteome</keyword>
<gene>
    <name evidence="1" type="ORF">RHMOL_Rhmol13G0189900</name>
</gene>
<reference evidence="1" key="1">
    <citation type="submission" date="2022-02" db="EMBL/GenBank/DDBJ databases">
        <title>Plant Genome Project.</title>
        <authorList>
            <person name="Zhang R.-G."/>
        </authorList>
    </citation>
    <scope>NUCLEOTIDE SEQUENCE</scope>
    <source>
        <strain evidence="1">AT1</strain>
    </source>
</reference>
<organism evidence="1 2">
    <name type="scientific">Rhododendron molle</name>
    <name type="common">Chinese azalea</name>
    <name type="synonym">Azalea mollis</name>
    <dbReference type="NCBI Taxonomy" id="49168"/>
    <lineage>
        <taxon>Eukaryota</taxon>
        <taxon>Viridiplantae</taxon>
        <taxon>Streptophyta</taxon>
        <taxon>Embryophyta</taxon>
        <taxon>Tracheophyta</taxon>
        <taxon>Spermatophyta</taxon>
        <taxon>Magnoliopsida</taxon>
        <taxon>eudicotyledons</taxon>
        <taxon>Gunneridae</taxon>
        <taxon>Pentapetalae</taxon>
        <taxon>asterids</taxon>
        <taxon>Ericales</taxon>
        <taxon>Ericaceae</taxon>
        <taxon>Ericoideae</taxon>
        <taxon>Rhodoreae</taxon>
        <taxon>Rhododendron</taxon>
    </lineage>
</organism>
<evidence type="ECO:0000313" key="1">
    <source>
        <dbReference type="EMBL" id="KAI8524954.1"/>
    </source>
</evidence>
<dbReference type="EMBL" id="CM046400">
    <property type="protein sequence ID" value="KAI8524954.1"/>
    <property type="molecule type" value="Genomic_DNA"/>
</dbReference>
<sequence>MQTHNLAFADRPKVEAAKIMTYNYVDIAYCTYGDYWRQMRKVCILELLSAKNVCSFCSIREDEVFHLIESVKSSFGLPINLTEKIFSLTNDITFRAAFGKRYEDKDALIPLIKETVEVACRRFQFV</sequence>
<comment type="caution">
    <text evidence="1">The sequence shown here is derived from an EMBL/GenBank/DDBJ whole genome shotgun (WGS) entry which is preliminary data.</text>
</comment>
<name>A0ACC0L8C1_RHOML</name>
<proteinExistence type="predicted"/>
<protein>
    <submittedName>
        <fullName evidence="1">Uncharacterized protein</fullName>
    </submittedName>
</protein>
<dbReference type="Proteomes" id="UP001062846">
    <property type="component" value="Chromosome 13"/>
</dbReference>
<accession>A0ACC0L8C1</accession>
<evidence type="ECO:0000313" key="2">
    <source>
        <dbReference type="Proteomes" id="UP001062846"/>
    </source>
</evidence>